<name>A0A7W4IGT4_9PROT</name>
<dbReference type="PROSITE" id="PS51462">
    <property type="entry name" value="NUDIX"/>
    <property type="match status" value="1"/>
</dbReference>
<dbReference type="SUPFAM" id="SSF55811">
    <property type="entry name" value="Nudix"/>
    <property type="match status" value="1"/>
</dbReference>
<reference evidence="5 6" key="1">
    <citation type="submission" date="2020-04" db="EMBL/GenBank/DDBJ databases">
        <title>Description of novel Gluconacetobacter.</title>
        <authorList>
            <person name="Sombolestani A."/>
        </authorList>
    </citation>
    <scope>NUCLEOTIDE SEQUENCE [LARGE SCALE GENOMIC DNA]</scope>
    <source>
        <strain evidence="5 6">LMG 19747</strain>
    </source>
</reference>
<gene>
    <name evidence="5" type="ORF">HLH48_20160</name>
</gene>
<dbReference type="PROSITE" id="PS00893">
    <property type="entry name" value="NUDIX_BOX"/>
    <property type="match status" value="1"/>
</dbReference>
<dbReference type="InterPro" id="IPR000086">
    <property type="entry name" value="NUDIX_hydrolase_dom"/>
</dbReference>
<evidence type="ECO:0000256" key="3">
    <source>
        <dbReference type="RuleBase" id="RU003476"/>
    </source>
</evidence>
<accession>A0A7W4IGT4</accession>
<dbReference type="EMBL" id="JABEQJ010000038">
    <property type="protein sequence ID" value="MBB2162437.1"/>
    <property type="molecule type" value="Genomic_DNA"/>
</dbReference>
<dbReference type="RefSeq" id="WP_182999257.1">
    <property type="nucleotide sequence ID" value="NZ_JABEQJ010000038.1"/>
</dbReference>
<proteinExistence type="inferred from homology"/>
<feature type="domain" description="Nudix hydrolase" evidence="4">
    <location>
        <begin position="9"/>
        <end position="139"/>
    </location>
</feature>
<dbReference type="Proteomes" id="UP000589085">
    <property type="component" value="Unassembled WGS sequence"/>
</dbReference>
<dbReference type="GO" id="GO:0005829">
    <property type="term" value="C:cytosol"/>
    <property type="evidence" value="ECO:0007669"/>
    <property type="project" value="TreeGrafter"/>
</dbReference>
<dbReference type="PANTHER" id="PTHR16099:SF5">
    <property type="entry name" value="NUCLEOTIDE TRIPHOSPHATE DIPHOSPHATASE NUDT15"/>
    <property type="match status" value="1"/>
</dbReference>
<evidence type="ECO:0000256" key="1">
    <source>
        <dbReference type="ARBA" id="ARBA00001946"/>
    </source>
</evidence>
<comment type="caution">
    <text evidence="5">The sequence shown here is derived from an EMBL/GenBank/DDBJ whole genome shotgun (WGS) entry which is preliminary data.</text>
</comment>
<sequence>MSVELYQRTSVIGVGAIIRNNRGEVLLGHRVKRGEHETWCLPGGHVEPHETFEQTARREIAEETGIAVYSDLDPIILTVDTTASIPSVTCGVVVTVRDGTKPVVREPCVFACWQWIHPSLFPRPFFPASEALLNAWMGKPPLVGWHTYFINLEKR</sequence>
<dbReference type="AlphaFoldDB" id="A0A7W4IGT4"/>
<evidence type="ECO:0000256" key="2">
    <source>
        <dbReference type="ARBA" id="ARBA00022801"/>
    </source>
</evidence>
<dbReference type="CDD" id="cd04678">
    <property type="entry name" value="NUDIX_MTH2_Nudt15"/>
    <property type="match status" value="1"/>
</dbReference>
<comment type="cofactor">
    <cofactor evidence="1">
        <name>Mg(2+)</name>
        <dbReference type="ChEBI" id="CHEBI:18420"/>
    </cofactor>
</comment>
<evidence type="ECO:0000313" key="6">
    <source>
        <dbReference type="Proteomes" id="UP000589085"/>
    </source>
</evidence>
<dbReference type="Pfam" id="PF00293">
    <property type="entry name" value="NUDIX"/>
    <property type="match status" value="1"/>
</dbReference>
<evidence type="ECO:0000259" key="4">
    <source>
        <dbReference type="PROSITE" id="PS51462"/>
    </source>
</evidence>
<protein>
    <submittedName>
        <fullName evidence="5">NUDIX hydrolase</fullName>
    </submittedName>
</protein>
<dbReference type="PRINTS" id="PR00502">
    <property type="entry name" value="NUDIXFAMILY"/>
</dbReference>
<organism evidence="5 6">
    <name type="scientific">Gluconacetobacter sacchari</name>
    <dbReference type="NCBI Taxonomy" id="92759"/>
    <lineage>
        <taxon>Bacteria</taxon>
        <taxon>Pseudomonadati</taxon>
        <taxon>Pseudomonadota</taxon>
        <taxon>Alphaproteobacteria</taxon>
        <taxon>Acetobacterales</taxon>
        <taxon>Acetobacteraceae</taxon>
        <taxon>Gluconacetobacter</taxon>
    </lineage>
</organism>
<evidence type="ECO:0000313" key="5">
    <source>
        <dbReference type="EMBL" id="MBB2162437.1"/>
    </source>
</evidence>
<comment type="similarity">
    <text evidence="3">Belongs to the Nudix hydrolase family.</text>
</comment>
<dbReference type="GO" id="GO:0035539">
    <property type="term" value="F:8-oxo-7,8-dihydrodeoxyguanosine triphosphate pyrophosphatase activity"/>
    <property type="evidence" value="ECO:0007669"/>
    <property type="project" value="TreeGrafter"/>
</dbReference>
<dbReference type="PANTHER" id="PTHR16099">
    <property type="entry name" value="8-OXO-DGTP DIPHOSPHATES NUDT15"/>
    <property type="match status" value="1"/>
</dbReference>
<dbReference type="InterPro" id="IPR020084">
    <property type="entry name" value="NUDIX_hydrolase_CS"/>
</dbReference>
<dbReference type="GO" id="GO:0006203">
    <property type="term" value="P:dGTP catabolic process"/>
    <property type="evidence" value="ECO:0007669"/>
    <property type="project" value="TreeGrafter"/>
</dbReference>
<dbReference type="InterPro" id="IPR015797">
    <property type="entry name" value="NUDIX_hydrolase-like_dom_sf"/>
</dbReference>
<dbReference type="Gene3D" id="3.90.79.10">
    <property type="entry name" value="Nucleoside Triphosphate Pyrophosphohydrolase"/>
    <property type="match status" value="1"/>
</dbReference>
<keyword evidence="2 3" id="KW-0378">Hydrolase</keyword>
<dbReference type="InterPro" id="IPR020476">
    <property type="entry name" value="Nudix_hydrolase"/>
</dbReference>